<reference evidence="2 3" key="1">
    <citation type="submission" date="2015-07" db="EMBL/GenBank/DDBJ databases">
        <title>Emmonsia species relationships and genome sequence.</title>
        <authorList>
            <person name="Cuomo C.A."/>
            <person name="Schwartz I.S."/>
            <person name="Kenyon C."/>
            <person name="de Hoog G.S."/>
            <person name="Govender N.P."/>
            <person name="Botha A."/>
            <person name="Moreno L."/>
            <person name="de Vries M."/>
            <person name="Munoz J.F."/>
            <person name="Stielow J.B."/>
        </authorList>
    </citation>
    <scope>NUCLEOTIDE SEQUENCE [LARGE SCALE GENOMIC DNA]</scope>
    <source>
        <strain evidence="2 3">CBS 136260</strain>
    </source>
</reference>
<dbReference type="Proteomes" id="UP000091918">
    <property type="component" value="Unassembled WGS sequence"/>
</dbReference>
<feature type="compositionally biased region" description="Basic residues" evidence="1">
    <location>
        <begin position="70"/>
        <end position="79"/>
    </location>
</feature>
<evidence type="ECO:0000256" key="1">
    <source>
        <dbReference type="SAM" id="MobiDB-lite"/>
    </source>
</evidence>
<gene>
    <name evidence="2" type="ORF">ACJ72_08850</name>
</gene>
<protein>
    <submittedName>
        <fullName evidence="2">Uncharacterized protein</fullName>
    </submittedName>
</protein>
<proteinExistence type="predicted"/>
<keyword evidence="3" id="KW-1185">Reference proteome</keyword>
<dbReference type="AlphaFoldDB" id="A0A1B7NJR4"/>
<sequence length="79" mass="9030">MRARAFIFCEITAGEDMLNHKMDGAVGMQLMKIMMMVSAASVKIMTPEMMKDEEKKTVKKFSVKSSGKENKKKKFKEFS</sequence>
<accession>A0A1B7NJR4</accession>
<dbReference type="EMBL" id="LGUA01004374">
    <property type="protein sequence ID" value="OAX76857.1"/>
    <property type="molecule type" value="Genomic_DNA"/>
</dbReference>
<comment type="caution">
    <text evidence="2">The sequence shown here is derived from an EMBL/GenBank/DDBJ whole genome shotgun (WGS) entry which is preliminary data.</text>
</comment>
<evidence type="ECO:0000313" key="2">
    <source>
        <dbReference type="EMBL" id="OAX76857.1"/>
    </source>
</evidence>
<feature type="region of interest" description="Disordered" evidence="1">
    <location>
        <begin position="55"/>
        <end position="79"/>
    </location>
</feature>
<name>A0A1B7NJR4_9EURO</name>
<evidence type="ECO:0000313" key="3">
    <source>
        <dbReference type="Proteomes" id="UP000091918"/>
    </source>
</evidence>
<organism evidence="2 3">
    <name type="scientific">Emergomyces africanus</name>
    <dbReference type="NCBI Taxonomy" id="1955775"/>
    <lineage>
        <taxon>Eukaryota</taxon>
        <taxon>Fungi</taxon>
        <taxon>Dikarya</taxon>
        <taxon>Ascomycota</taxon>
        <taxon>Pezizomycotina</taxon>
        <taxon>Eurotiomycetes</taxon>
        <taxon>Eurotiomycetidae</taxon>
        <taxon>Onygenales</taxon>
        <taxon>Ajellomycetaceae</taxon>
        <taxon>Emergomyces</taxon>
    </lineage>
</organism>